<accession>A0A2G9TI16</accession>
<keyword evidence="2" id="KW-1185">Reference proteome</keyword>
<name>A0A2G9TI16_TELCI</name>
<feature type="non-terminal residue" evidence="1">
    <location>
        <position position="79"/>
    </location>
</feature>
<evidence type="ECO:0000313" key="2">
    <source>
        <dbReference type="Proteomes" id="UP000230423"/>
    </source>
</evidence>
<organism evidence="1 2">
    <name type="scientific">Teladorsagia circumcincta</name>
    <name type="common">Brown stomach worm</name>
    <name type="synonym">Ostertagia circumcincta</name>
    <dbReference type="NCBI Taxonomy" id="45464"/>
    <lineage>
        <taxon>Eukaryota</taxon>
        <taxon>Metazoa</taxon>
        <taxon>Ecdysozoa</taxon>
        <taxon>Nematoda</taxon>
        <taxon>Chromadorea</taxon>
        <taxon>Rhabditida</taxon>
        <taxon>Rhabditina</taxon>
        <taxon>Rhabditomorpha</taxon>
        <taxon>Strongyloidea</taxon>
        <taxon>Trichostrongylidae</taxon>
        <taxon>Teladorsagia</taxon>
    </lineage>
</organism>
<gene>
    <name evidence="1" type="ORF">TELCIR_20990</name>
</gene>
<dbReference type="EMBL" id="KZ364679">
    <property type="protein sequence ID" value="PIO57591.1"/>
    <property type="molecule type" value="Genomic_DNA"/>
</dbReference>
<dbReference type="AlphaFoldDB" id="A0A2G9TI16"/>
<evidence type="ECO:0000313" key="1">
    <source>
        <dbReference type="EMBL" id="PIO57591.1"/>
    </source>
</evidence>
<feature type="non-terminal residue" evidence="1">
    <location>
        <position position="1"/>
    </location>
</feature>
<protein>
    <submittedName>
        <fullName evidence="1">Uncharacterized protein</fullName>
    </submittedName>
</protein>
<sequence length="79" mass="8160">THYSNIINGPGYSPSIEGKKPYPAKSVAARKWHARQFPCVIYMKGPGTPGCGGCGTYCGCTYGFCGGAKAIGGIAAPPY</sequence>
<proteinExistence type="predicted"/>
<dbReference type="Proteomes" id="UP000230423">
    <property type="component" value="Unassembled WGS sequence"/>
</dbReference>
<reference evidence="1 2" key="1">
    <citation type="submission" date="2015-09" db="EMBL/GenBank/DDBJ databases">
        <title>Draft genome of the parasitic nematode Teladorsagia circumcincta isolate WARC Sus (inbred).</title>
        <authorList>
            <person name="Mitreva M."/>
        </authorList>
    </citation>
    <scope>NUCLEOTIDE SEQUENCE [LARGE SCALE GENOMIC DNA]</scope>
    <source>
        <strain evidence="1 2">S</strain>
    </source>
</reference>